<evidence type="ECO:0000313" key="2">
    <source>
        <dbReference type="EMBL" id="QDU62249.1"/>
    </source>
</evidence>
<keyword evidence="1" id="KW-1133">Transmembrane helix</keyword>
<keyword evidence="3" id="KW-1185">Reference proteome</keyword>
<dbReference type="EMBL" id="CP036279">
    <property type="protein sequence ID" value="QDU62249.1"/>
    <property type="molecule type" value="Genomic_DNA"/>
</dbReference>
<feature type="transmembrane region" description="Helical" evidence="1">
    <location>
        <begin position="60"/>
        <end position="82"/>
    </location>
</feature>
<proteinExistence type="predicted"/>
<protein>
    <submittedName>
        <fullName evidence="2">Uncharacterized protein</fullName>
    </submittedName>
</protein>
<dbReference type="Proteomes" id="UP000317093">
    <property type="component" value="Chromosome"/>
</dbReference>
<feature type="transmembrane region" description="Helical" evidence="1">
    <location>
        <begin position="102"/>
        <end position="129"/>
    </location>
</feature>
<keyword evidence="1" id="KW-0812">Transmembrane</keyword>
<keyword evidence="1" id="KW-0472">Membrane</keyword>
<sequence>MRLDQARIEVRQRSHADVLDLALVVIRRWWLGLSLTAAAGILPCYVLNSYLLERAEYHGFLYFLLIVIEIPWATALMTLYLGQVTFLSRVSVLRLLRDFVGSLWQLIIYQTILRGVLSAVVVTFPFVAIGMKYLNEIILLERARWLGTSRRMSFHSPIVGEIFLSSLADMMLGCFAFFVLLLGLNTISEVWNDQWSQDWFDFEEMFSVLPYFGWQGRVSLWLVISYFAVVRYLAYLNVRIRREGWDVELKLRAERARLLEEPSWKR</sequence>
<gene>
    <name evidence="2" type="ORF">Pan216_31160</name>
</gene>
<dbReference type="KEGG" id="knv:Pan216_31160"/>
<reference evidence="2 3" key="1">
    <citation type="submission" date="2019-02" db="EMBL/GenBank/DDBJ databases">
        <title>Deep-cultivation of Planctomycetes and their phenomic and genomic characterization uncovers novel biology.</title>
        <authorList>
            <person name="Wiegand S."/>
            <person name="Jogler M."/>
            <person name="Boedeker C."/>
            <person name="Pinto D."/>
            <person name="Vollmers J."/>
            <person name="Rivas-Marin E."/>
            <person name="Kohn T."/>
            <person name="Peeters S.H."/>
            <person name="Heuer A."/>
            <person name="Rast P."/>
            <person name="Oberbeckmann S."/>
            <person name="Bunk B."/>
            <person name="Jeske O."/>
            <person name="Meyerdierks A."/>
            <person name="Storesund J.E."/>
            <person name="Kallscheuer N."/>
            <person name="Luecker S."/>
            <person name="Lage O.M."/>
            <person name="Pohl T."/>
            <person name="Merkel B.J."/>
            <person name="Hornburger P."/>
            <person name="Mueller R.-W."/>
            <person name="Bruemmer F."/>
            <person name="Labrenz M."/>
            <person name="Spormann A.M."/>
            <person name="Op den Camp H."/>
            <person name="Overmann J."/>
            <person name="Amann R."/>
            <person name="Jetten M.S.M."/>
            <person name="Mascher T."/>
            <person name="Medema M.H."/>
            <person name="Devos D.P."/>
            <person name="Kaster A.-K."/>
            <person name="Ovreas L."/>
            <person name="Rohde M."/>
            <person name="Galperin M.Y."/>
            <person name="Jogler C."/>
        </authorList>
    </citation>
    <scope>NUCLEOTIDE SEQUENCE [LARGE SCALE GENOMIC DNA]</scope>
    <source>
        <strain evidence="2 3">Pan216</strain>
    </source>
</reference>
<evidence type="ECO:0000313" key="3">
    <source>
        <dbReference type="Proteomes" id="UP000317093"/>
    </source>
</evidence>
<organism evidence="2 3">
    <name type="scientific">Kolteria novifilia</name>
    <dbReference type="NCBI Taxonomy" id="2527975"/>
    <lineage>
        <taxon>Bacteria</taxon>
        <taxon>Pseudomonadati</taxon>
        <taxon>Planctomycetota</taxon>
        <taxon>Planctomycetia</taxon>
        <taxon>Kolteriales</taxon>
        <taxon>Kolteriaceae</taxon>
        <taxon>Kolteria</taxon>
    </lineage>
</organism>
<dbReference type="RefSeq" id="WP_419192545.1">
    <property type="nucleotide sequence ID" value="NZ_CP036279.1"/>
</dbReference>
<dbReference type="AlphaFoldDB" id="A0A518B5K4"/>
<feature type="transmembrane region" description="Helical" evidence="1">
    <location>
        <begin position="214"/>
        <end position="234"/>
    </location>
</feature>
<feature type="transmembrane region" description="Helical" evidence="1">
    <location>
        <begin position="29"/>
        <end position="48"/>
    </location>
</feature>
<name>A0A518B5K4_9BACT</name>
<accession>A0A518B5K4</accession>
<evidence type="ECO:0000256" key="1">
    <source>
        <dbReference type="SAM" id="Phobius"/>
    </source>
</evidence>
<feature type="transmembrane region" description="Helical" evidence="1">
    <location>
        <begin position="158"/>
        <end position="184"/>
    </location>
</feature>